<accession>A0AAD6UNT1</accession>
<keyword evidence="3" id="KW-1185">Reference proteome</keyword>
<reference evidence="2" key="1">
    <citation type="submission" date="2023-03" db="EMBL/GenBank/DDBJ databases">
        <title>Massive genome expansion in bonnet fungi (Mycena s.s.) driven by repeated elements and novel gene families across ecological guilds.</title>
        <authorList>
            <consortium name="Lawrence Berkeley National Laboratory"/>
            <person name="Harder C.B."/>
            <person name="Miyauchi S."/>
            <person name="Viragh M."/>
            <person name="Kuo A."/>
            <person name="Thoen E."/>
            <person name="Andreopoulos B."/>
            <person name="Lu D."/>
            <person name="Skrede I."/>
            <person name="Drula E."/>
            <person name="Henrissat B."/>
            <person name="Morin E."/>
            <person name="Kohler A."/>
            <person name="Barry K."/>
            <person name="LaButti K."/>
            <person name="Morin E."/>
            <person name="Salamov A."/>
            <person name="Lipzen A."/>
            <person name="Mereny Z."/>
            <person name="Hegedus B."/>
            <person name="Baldrian P."/>
            <person name="Stursova M."/>
            <person name="Weitz H."/>
            <person name="Taylor A."/>
            <person name="Grigoriev I.V."/>
            <person name="Nagy L.G."/>
            <person name="Martin F."/>
            <person name="Kauserud H."/>
        </authorList>
    </citation>
    <scope>NUCLEOTIDE SEQUENCE</scope>
    <source>
        <strain evidence="2">9144</strain>
    </source>
</reference>
<feature type="compositionally biased region" description="Polar residues" evidence="1">
    <location>
        <begin position="50"/>
        <end position="76"/>
    </location>
</feature>
<evidence type="ECO:0000313" key="3">
    <source>
        <dbReference type="Proteomes" id="UP001219525"/>
    </source>
</evidence>
<protein>
    <submittedName>
        <fullName evidence="2">Uncharacterized protein</fullName>
    </submittedName>
</protein>
<dbReference type="AlphaFoldDB" id="A0AAD6UNT1"/>
<feature type="compositionally biased region" description="Low complexity" evidence="1">
    <location>
        <begin position="16"/>
        <end position="25"/>
    </location>
</feature>
<feature type="region of interest" description="Disordered" evidence="1">
    <location>
        <begin position="169"/>
        <end position="194"/>
    </location>
</feature>
<evidence type="ECO:0000313" key="2">
    <source>
        <dbReference type="EMBL" id="KAJ7191278.1"/>
    </source>
</evidence>
<comment type="caution">
    <text evidence="2">The sequence shown here is derived from an EMBL/GenBank/DDBJ whole genome shotgun (WGS) entry which is preliminary data.</text>
</comment>
<name>A0AAD6UNT1_9AGAR</name>
<dbReference type="Proteomes" id="UP001219525">
    <property type="component" value="Unassembled WGS sequence"/>
</dbReference>
<organism evidence="2 3">
    <name type="scientific">Mycena pura</name>
    <dbReference type="NCBI Taxonomy" id="153505"/>
    <lineage>
        <taxon>Eukaryota</taxon>
        <taxon>Fungi</taxon>
        <taxon>Dikarya</taxon>
        <taxon>Basidiomycota</taxon>
        <taxon>Agaricomycotina</taxon>
        <taxon>Agaricomycetes</taxon>
        <taxon>Agaricomycetidae</taxon>
        <taxon>Agaricales</taxon>
        <taxon>Marasmiineae</taxon>
        <taxon>Mycenaceae</taxon>
        <taxon>Mycena</taxon>
    </lineage>
</organism>
<feature type="compositionally biased region" description="Low complexity" evidence="1">
    <location>
        <begin position="79"/>
        <end position="89"/>
    </location>
</feature>
<evidence type="ECO:0000256" key="1">
    <source>
        <dbReference type="SAM" id="MobiDB-lite"/>
    </source>
</evidence>
<dbReference type="EMBL" id="JARJCW010000135">
    <property type="protein sequence ID" value="KAJ7191278.1"/>
    <property type="molecule type" value="Genomic_DNA"/>
</dbReference>
<feature type="region of interest" description="Disordered" evidence="1">
    <location>
        <begin position="1"/>
        <end position="25"/>
    </location>
</feature>
<sequence length="218" mass="23496">MGPSSRTTTRKRQRVASDGSVASKASSVVLSAVKAAKNVTRKVVSFLSPKKNTSTGTESDTPHRSSTIAKDTNTHITRSRSSSNASLSSCGSISSYQSSFQFNAEDDPVSIASEAPDATTADLFLEMTEEEQARRDLDTVKRFVQTLCHMLKNGYITFLMRASAENDRKCARVSRGSGGSRDTRRPAGKPVPASTGTGFCGYGYGPKCWDPREARADH</sequence>
<feature type="region of interest" description="Disordered" evidence="1">
    <location>
        <begin position="49"/>
        <end position="89"/>
    </location>
</feature>
<gene>
    <name evidence="2" type="ORF">GGX14DRAFT_407345</name>
</gene>
<proteinExistence type="predicted"/>